<dbReference type="Proteomes" id="UP000179807">
    <property type="component" value="Unassembled WGS sequence"/>
</dbReference>
<organism evidence="2 3">
    <name type="scientific">Tritrichomonas foetus</name>
    <dbReference type="NCBI Taxonomy" id="1144522"/>
    <lineage>
        <taxon>Eukaryota</taxon>
        <taxon>Metamonada</taxon>
        <taxon>Parabasalia</taxon>
        <taxon>Tritrichomonadida</taxon>
        <taxon>Tritrichomonadidae</taxon>
        <taxon>Tritrichomonas</taxon>
    </lineage>
</organism>
<sequence>MEVDINFSLFLTTLQRINSSLTPSEIARILTTFQHEVNVNFFRSFKENEIVAPFKTLWQIFFETYPKQAPQIKLMIARVIGVFLTRLSPYFADQLIESFFNTAHSLSYDEIRAPLIIGIFVFLAKNSFPKPFLDKYYFDHIIFEQFSIKSPDFSEHIAPIINNLYFLGFDWLKRLLTFFLEDLTESPGRQAIRAISATIGHFPVEFLNLSIAFLKDKNIYKFLSIFAFFFASYINKSNNKKVYNSQYSESGNSGFGSNHRFKNHHNFIKNRIDFKKVKEINVLIEAAFSILKNIESDEITTQNIDDALQILSVFRNLEITTDSQNNSNFIFKFYQQNSKNLPFEQNNNSDNGNNQYIEFNDEISVPGNKLVQKSSFYRLPLPIDLLKPNIKENVLISTSKFNALINYARNNQYIDEISEIFNEILMEDYNDFVSSAIQASSSCFDSIKLCEYAIRNVIFAPVVSWYHSVDILTFIQSLNMTKINEVLAMNIVDILIEFSLSKNAKLTRDSSSTIIKFANLYNYEKILTKIIQKVVLLDSFSMERLLPPITKIIEEFGIPKQFQYFIDSLVETSEFMNNDFLVICAIFELITVSSNNYKHNLQANPLKLDKLIYLAYIYVVTSYEITTGHQWGSMMISVGEKLAMSKLLVADIDRRNIDIVIEPTENIDHVLVLMKSALRFIFAVDTLQVFDFLICEKCFELFPFECTEYLFRNWVEYENSENFLKTVYKKLKNVNDYKTIALWCKIAVFHQDKATDTISFLILVCLHYFENANFSSCTEEDYQIIASFAIFLLSLKTIYPNNEQNSNQSVEPDHEVKSENNNEIKNQVIDFLKKLDKETRQKVLYYAKIDNPNSQLLLNEFQNEEIYMTEKVYPVFINEKLNEEIIHFENHEDPNLLLEKIVHTSNVWAVERILAEFLKKNIKIKIPTYKMRPMFAFIISKWISFNQINTFSLLEALGYIQTDLHLAAISSIELNPDQLLIELCCSEKKISKQLLINLCGIIGAVRFDKNKLFNLCNLLLYESKKIDRQRIAMRLFTTSIKYANSIPNQIVDSFIEELGGLLTTLPFYELTMCVQTIGNLITVPSDTTNPKNSLFTNYMDRIKLKNHDHTHTHRNEIVNSGGNYNEVNVGDGINNAEYLEKFITFAKTVRNKVRPTSSLYGNIQMMIFRHYKQENFFLMYAIDEEENLLPYLESSMPSLFLNGLRQFEQCLFSMTSSDSERFIRNASMAMVTKAFDYIEIPFLFNFSVKILVDILSCGRYNYLANGICPIIKSTLSIQQKIIKNYQSQVISMNQNHFSSKSHTQKNPNQNDDQKSQNDTTQDDSNGNTKEIVNDIELAIFPEALDWLPWAIFRCYPIDDYVNGSIDILSTITSLPQFEIAMKCIETRLALEKSSEKKDNIILDSIMTFLEKLNRNDSYFTINYLCLFAKMCKLLNPTYVTMIFIQFYMKSPRFFPFFAAFLVFIKDNPDNEAISLIKTSIKELSNNEIQKKAIDMLEDPLDHIKALKTAQFSDAENLTM</sequence>
<proteinExistence type="predicted"/>
<evidence type="ECO:0000313" key="3">
    <source>
        <dbReference type="Proteomes" id="UP000179807"/>
    </source>
</evidence>
<dbReference type="GeneID" id="94841081"/>
<dbReference type="VEuPathDB" id="TrichDB:TRFO_28774"/>
<comment type="caution">
    <text evidence="2">The sequence shown here is derived from an EMBL/GenBank/DDBJ whole genome shotgun (WGS) entry which is preliminary data.</text>
</comment>
<accession>A0A1J4K309</accession>
<name>A0A1J4K309_9EUKA</name>
<dbReference type="EMBL" id="MLAK01000814">
    <property type="protein sequence ID" value="OHT03877.1"/>
    <property type="molecule type" value="Genomic_DNA"/>
</dbReference>
<evidence type="ECO:0000313" key="2">
    <source>
        <dbReference type="EMBL" id="OHT03877.1"/>
    </source>
</evidence>
<feature type="region of interest" description="Disordered" evidence="1">
    <location>
        <begin position="1297"/>
        <end position="1327"/>
    </location>
</feature>
<dbReference type="RefSeq" id="XP_068357013.1">
    <property type="nucleotide sequence ID" value="XM_068506377.1"/>
</dbReference>
<evidence type="ECO:0000256" key="1">
    <source>
        <dbReference type="SAM" id="MobiDB-lite"/>
    </source>
</evidence>
<reference evidence="2" key="1">
    <citation type="submission" date="2016-10" db="EMBL/GenBank/DDBJ databases">
        <authorList>
            <person name="Benchimol M."/>
            <person name="Almeida L.G."/>
            <person name="Vasconcelos A.T."/>
            <person name="Perreira-Neves A."/>
            <person name="Rosa I.A."/>
            <person name="Tasca T."/>
            <person name="Bogo M.R."/>
            <person name="de Souza W."/>
        </authorList>
    </citation>
    <scope>NUCLEOTIDE SEQUENCE [LARGE SCALE GENOMIC DNA]</scope>
    <source>
        <strain evidence="2">K</strain>
    </source>
</reference>
<protein>
    <submittedName>
        <fullName evidence="2">Uncharacterized protein</fullName>
    </submittedName>
</protein>
<keyword evidence="3" id="KW-1185">Reference proteome</keyword>
<gene>
    <name evidence="2" type="ORF">TRFO_28774</name>
</gene>